<dbReference type="CDD" id="cd00067">
    <property type="entry name" value="GAL4"/>
    <property type="match status" value="1"/>
</dbReference>
<dbReference type="Proteomes" id="UP000298138">
    <property type="component" value="Unassembled WGS sequence"/>
</dbReference>
<dbReference type="InterPro" id="IPR001138">
    <property type="entry name" value="Zn2Cys6_DnaBD"/>
</dbReference>
<comment type="subcellular location">
    <subcellularLocation>
        <location evidence="1">Nucleus</location>
    </subcellularLocation>
</comment>
<sequence length="934" mass="104248">MNPHHSLGSTPDYSSELPPELSSDVSSFMDMDLLAAATSSSTATATPLSPTPIPPSAYALPTGSSTPLATQDPTLGSTMFSFSAPHIPSMGHGVFQSSAQLGGGGITGAVGIPYIPRPQGGRGRGRGRGRGGGGSVIPLGPPKVTRLPPRSRNGCWTCRTRKVKCDEKRPKCGQCERLNYDCDYSPRIAFRDDTKRTRDRMGLVCIEGSVVWDPKAKELSRHRPHAPEFDNTYMYKKQLGAQKHILPNSYYADSRCSNKKPLPRFRFLTNDEDREVKATRKKPGSYLVVYNVESFENTAEFMPHHEVLRRRGNAKKGSMNHLYGNSGRHLNTSSPMGTEQDRDENSESPASPQATILSRFEEPVTMVAATITGPLRPRIPRVGQHMEYHGPWHGITTRESCNANQMRKHYDYYRIRLSPRLLVMHDKGHVDWARTPEGLVIDVFEKESQQSRPLREAIMALAALSETAMPYGSSNSEIQVPMDIDAVCHYAAALPKVRASLKNGHEMTSDANLYKHFILLIFDIITTQRDHQNFWQSQLEQIANILITRVNLRGPEKFCYLVWNIILLDVHATLTAFGTGELVMKLAHPNTFPRPEDIAEAMMDAYHARHERTHPVPYDGESSFHYTTGFHPPAQKNTLTNVIKFYQDVVLNATRMARAARSIRRRNEPTQQLTEQSPDDMTIIMPSEEDVKEMIRGMKTMEVPSIDDALNEQTDGAALSIDAELQISNTLLDELTSGASSGLIDINPDSSVSAMAGLFPTGPAITDQPSNINPAMLSMPTPNPMSYRVLIEETFRQAKALHDACIIFAHTSMRPFQRFSIRSDPTASEVQEAIERIMEQAISLQNCQIPLHEWRYLLFPMFIAGIESQRSDHKNFASHFMKQLQAGSVGHNTQLVCQMYDEICAKQAASGPTAWSVDWLDEMRLVGSIVIYDL</sequence>
<feature type="region of interest" description="Disordered" evidence="3">
    <location>
        <begin position="114"/>
        <end position="146"/>
    </location>
</feature>
<feature type="region of interest" description="Disordered" evidence="3">
    <location>
        <begin position="1"/>
        <end position="21"/>
    </location>
</feature>
<dbReference type="InterPro" id="IPR036864">
    <property type="entry name" value="Zn2-C6_fun-type_DNA-bd_sf"/>
</dbReference>
<dbReference type="GO" id="GO:0008270">
    <property type="term" value="F:zinc ion binding"/>
    <property type="evidence" value="ECO:0007669"/>
    <property type="project" value="InterPro"/>
</dbReference>
<dbReference type="OrthoDB" id="3598904at2759"/>
<gene>
    <name evidence="5" type="ORF">EX30DRAFT_393575</name>
</gene>
<dbReference type="GO" id="GO:0000976">
    <property type="term" value="F:transcription cis-regulatory region binding"/>
    <property type="evidence" value="ECO:0007669"/>
    <property type="project" value="TreeGrafter"/>
</dbReference>
<dbReference type="PROSITE" id="PS00463">
    <property type="entry name" value="ZN2_CY6_FUNGAL_1"/>
    <property type="match status" value="1"/>
</dbReference>
<dbReference type="InParanoid" id="A0A4S2N4T7"/>
<evidence type="ECO:0000256" key="1">
    <source>
        <dbReference type="ARBA" id="ARBA00004123"/>
    </source>
</evidence>
<evidence type="ECO:0000256" key="2">
    <source>
        <dbReference type="ARBA" id="ARBA00023242"/>
    </source>
</evidence>
<evidence type="ECO:0000313" key="6">
    <source>
        <dbReference type="Proteomes" id="UP000298138"/>
    </source>
</evidence>
<protein>
    <recommendedName>
        <fullName evidence="4">Zn(2)-C6 fungal-type domain-containing protein</fullName>
    </recommendedName>
</protein>
<dbReference type="GO" id="GO:0005634">
    <property type="term" value="C:nucleus"/>
    <property type="evidence" value="ECO:0007669"/>
    <property type="project" value="UniProtKB-SubCell"/>
</dbReference>
<dbReference type="PROSITE" id="PS50048">
    <property type="entry name" value="ZN2_CY6_FUNGAL_2"/>
    <property type="match status" value="1"/>
</dbReference>
<dbReference type="GO" id="GO:0045944">
    <property type="term" value="P:positive regulation of transcription by RNA polymerase II"/>
    <property type="evidence" value="ECO:0007669"/>
    <property type="project" value="TreeGrafter"/>
</dbReference>
<evidence type="ECO:0000313" key="5">
    <source>
        <dbReference type="EMBL" id="TGZ84044.1"/>
    </source>
</evidence>
<feature type="region of interest" description="Disordered" evidence="3">
    <location>
        <begin position="40"/>
        <end position="72"/>
    </location>
</feature>
<dbReference type="PANTHER" id="PTHR37534:SF49">
    <property type="entry name" value="LYSINE BIOSYNTHESIS REGULATORY PROTEIN LYS14"/>
    <property type="match status" value="1"/>
</dbReference>
<dbReference type="Pfam" id="PF11951">
    <property type="entry name" value="Fungal_trans_2"/>
    <property type="match status" value="1"/>
</dbReference>
<proteinExistence type="predicted"/>
<keyword evidence="2" id="KW-0539">Nucleus</keyword>
<dbReference type="InterPro" id="IPR021858">
    <property type="entry name" value="Fun_TF"/>
</dbReference>
<feature type="compositionally biased region" description="Polar residues" evidence="3">
    <location>
        <begin position="62"/>
        <end position="72"/>
    </location>
</feature>
<feature type="region of interest" description="Disordered" evidence="3">
    <location>
        <begin position="312"/>
        <end position="356"/>
    </location>
</feature>
<name>A0A4S2N4T7_9PEZI</name>
<dbReference type="GO" id="GO:0000981">
    <property type="term" value="F:DNA-binding transcription factor activity, RNA polymerase II-specific"/>
    <property type="evidence" value="ECO:0007669"/>
    <property type="project" value="InterPro"/>
</dbReference>
<evidence type="ECO:0000259" key="4">
    <source>
        <dbReference type="PROSITE" id="PS50048"/>
    </source>
</evidence>
<dbReference type="EMBL" id="ML220113">
    <property type="protein sequence ID" value="TGZ84044.1"/>
    <property type="molecule type" value="Genomic_DNA"/>
</dbReference>
<dbReference type="SMART" id="SM00066">
    <property type="entry name" value="GAL4"/>
    <property type="match status" value="1"/>
</dbReference>
<feature type="compositionally biased region" description="Polar residues" evidence="3">
    <location>
        <begin position="347"/>
        <end position="356"/>
    </location>
</feature>
<accession>A0A4S2N4T7</accession>
<dbReference type="SUPFAM" id="SSF57701">
    <property type="entry name" value="Zn2/Cys6 DNA-binding domain"/>
    <property type="match status" value="1"/>
</dbReference>
<reference evidence="5 6" key="1">
    <citation type="submission" date="2019-04" db="EMBL/GenBank/DDBJ databases">
        <title>Comparative genomics and transcriptomics to analyze fruiting body development in filamentous ascomycetes.</title>
        <authorList>
            <consortium name="DOE Joint Genome Institute"/>
            <person name="Lutkenhaus R."/>
            <person name="Traeger S."/>
            <person name="Breuer J."/>
            <person name="Kuo A."/>
            <person name="Lipzen A."/>
            <person name="Pangilinan J."/>
            <person name="Dilworth D."/>
            <person name="Sandor L."/>
            <person name="Poggeler S."/>
            <person name="Barry K."/>
            <person name="Grigoriev I.V."/>
            <person name="Nowrousian M."/>
        </authorList>
    </citation>
    <scope>NUCLEOTIDE SEQUENCE [LARGE SCALE GENOMIC DNA]</scope>
    <source>
        <strain evidence="5 6">CBS 389.68</strain>
    </source>
</reference>
<dbReference type="AlphaFoldDB" id="A0A4S2N4T7"/>
<organism evidence="5 6">
    <name type="scientific">Ascodesmis nigricans</name>
    <dbReference type="NCBI Taxonomy" id="341454"/>
    <lineage>
        <taxon>Eukaryota</taxon>
        <taxon>Fungi</taxon>
        <taxon>Dikarya</taxon>
        <taxon>Ascomycota</taxon>
        <taxon>Pezizomycotina</taxon>
        <taxon>Pezizomycetes</taxon>
        <taxon>Pezizales</taxon>
        <taxon>Ascodesmidaceae</taxon>
        <taxon>Ascodesmis</taxon>
    </lineage>
</organism>
<feature type="compositionally biased region" description="Polar residues" evidence="3">
    <location>
        <begin position="328"/>
        <end position="337"/>
    </location>
</feature>
<dbReference type="Pfam" id="PF00172">
    <property type="entry name" value="Zn_clus"/>
    <property type="match status" value="1"/>
</dbReference>
<feature type="domain" description="Zn(2)-C6 fungal-type" evidence="4">
    <location>
        <begin position="154"/>
        <end position="184"/>
    </location>
</feature>
<keyword evidence="6" id="KW-1185">Reference proteome</keyword>
<dbReference type="STRING" id="341454.A0A4S2N4T7"/>
<evidence type="ECO:0000256" key="3">
    <source>
        <dbReference type="SAM" id="MobiDB-lite"/>
    </source>
</evidence>
<dbReference type="PANTHER" id="PTHR37534">
    <property type="entry name" value="TRANSCRIPTIONAL ACTIVATOR PROTEIN UGA3"/>
    <property type="match status" value="1"/>
</dbReference>
<dbReference type="Gene3D" id="4.10.240.10">
    <property type="entry name" value="Zn(2)-C6 fungal-type DNA-binding domain"/>
    <property type="match status" value="1"/>
</dbReference>